<gene>
    <name evidence="2" type="ORF">GCM10022210_56260</name>
</gene>
<dbReference type="Gene3D" id="3.40.720.10">
    <property type="entry name" value="Alkaline Phosphatase, subunit A"/>
    <property type="match status" value="1"/>
</dbReference>
<evidence type="ECO:0000313" key="3">
    <source>
        <dbReference type="Proteomes" id="UP001500742"/>
    </source>
</evidence>
<feature type="signal peptide" evidence="1">
    <location>
        <begin position="1"/>
        <end position="19"/>
    </location>
</feature>
<dbReference type="InterPro" id="IPR002591">
    <property type="entry name" value="Phosphodiest/P_Trfase"/>
</dbReference>
<organism evidence="2 3">
    <name type="scientific">Mucilaginibacter dorajii</name>
    <dbReference type="NCBI Taxonomy" id="692994"/>
    <lineage>
        <taxon>Bacteria</taxon>
        <taxon>Pseudomonadati</taxon>
        <taxon>Bacteroidota</taxon>
        <taxon>Sphingobacteriia</taxon>
        <taxon>Sphingobacteriales</taxon>
        <taxon>Sphingobacteriaceae</taxon>
        <taxon>Mucilaginibacter</taxon>
    </lineage>
</organism>
<evidence type="ECO:0000256" key="1">
    <source>
        <dbReference type="SAM" id="SignalP"/>
    </source>
</evidence>
<accession>A0ABP7RBF1</accession>
<keyword evidence="3" id="KW-1185">Reference proteome</keyword>
<keyword evidence="1" id="KW-0732">Signal</keyword>
<sequence>MKKIILLLALALAFNGSFAQQHKTQNVVIVTIDGLRWQEVFRGADSAIINSNDTRDKDDVRKKYWKATAQDRRKTLMPFFWSVLEKQGQFYGNRDIGSKDEVANPYHFSYPGYNEIFTGFPDKRMNTNDPITNPNMNLLEFLNKQKGFENKVATFASWERFTQILNAPRSGMLINAGFMPLAIPGMNDRLKHLNELQFEAPRYISDSTRIDFITFEFAKNYMMQYKPRALYLSFDEPDDLAHAGNYQFYLDRIQQEDGFIKQIWDYIQTDPMYKNKTTLIITCDHGRGDVPLKNWHDHGAETPNSEQTWFAVLGPDSPATGEMTSTVTTYHKQLAQTIANLLGFDFKAAAGHEVGDAIGSVTRGK</sequence>
<proteinExistence type="predicted"/>
<dbReference type="EMBL" id="BAAAZC010000054">
    <property type="protein sequence ID" value="GAA3994728.1"/>
    <property type="molecule type" value="Genomic_DNA"/>
</dbReference>
<dbReference type="RefSeq" id="WP_259095507.1">
    <property type="nucleotide sequence ID" value="NZ_BAAAZC010000054.1"/>
</dbReference>
<dbReference type="Proteomes" id="UP001500742">
    <property type="component" value="Unassembled WGS sequence"/>
</dbReference>
<name>A0ABP7RBF1_9SPHI</name>
<comment type="caution">
    <text evidence="2">The sequence shown here is derived from an EMBL/GenBank/DDBJ whole genome shotgun (WGS) entry which is preliminary data.</text>
</comment>
<protein>
    <recommendedName>
        <fullName evidence="4">Phosphoglyceromutase</fullName>
    </recommendedName>
</protein>
<feature type="chain" id="PRO_5047284421" description="Phosphoglyceromutase" evidence="1">
    <location>
        <begin position="20"/>
        <end position="365"/>
    </location>
</feature>
<evidence type="ECO:0008006" key="4">
    <source>
        <dbReference type="Google" id="ProtNLM"/>
    </source>
</evidence>
<reference evidence="3" key="1">
    <citation type="journal article" date="2019" name="Int. J. Syst. Evol. Microbiol.">
        <title>The Global Catalogue of Microorganisms (GCM) 10K type strain sequencing project: providing services to taxonomists for standard genome sequencing and annotation.</title>
        <authorList>
            <consortium name="The Broad Institute Genomics Platform"/>
            <consortium name="The Broad Institute Genome Sequencing Center for Infectious Disease"/>
            <person name="Wu L."/>
            <person name="Ma J."/>
        </authorList>
    </citation>
    <scope>NUCLEOTIDE SEQUENCE [LARGE SCALE GENOMIC DNA]</scope>
    <source>
        <strain evidence="3">JCM 16601</strain>
    </source>
</reference>
<evidence type="ECO:0000313" key="2">
    <source>
        <dbReference type="EMBL" id="GAA3994728.1"/>
    </source>
</evidence>
<dbReference type="Pfam" id="PF01663">
    <property type="entry name" value="Phosphodiest"/>
    <property type="match status" value="1"/>
</dbReference>
<dbReference type="SUPFAM" id="SSF53649">
    <property type="entry name" value="Alkaline phosphatase-like"/>
    <property type="match status" value="1"/>
</dbReference>
<dbReference type="InterPro" id="IPR017850">
    <property type="entry name" value="Alkaline_phosphatase_core_sf"/>
</dbReference>